<organism evidence="1 2">
    <name type="scientific">Melastoma candidum</name>
    <dbReference type="NCBI Taxonomy" id="119954"/>
    <lineage>
        <taxon>Eukaryota</taxon>
        <taxon>Viridiplantae</taxon>
        <taxon>Streptophyta</taxon>
        <taxon>Embryophyta</taxon>
        <taxon>Tracheophyta</taxon>
        <taxon>Spermatophyta</taxon>
        <taxon>Magnoliopsida</taxon>
        <taxon>eudicotyledons</taxon>
        <taxon>Gunneridae</taxon>
        <taxon>Pentapetalae</taxon>
        <taxon>rosids</taxon>
        <taxon>malvids</taxon>
        <taxon>Myrtales</taxon>
        <taxon>Melastomataceae</taxon>
        <taxon>Melastomatoideae</taxon>
        <taxon>Melastomateae</taxon>
        <taxon>Melastoma</taxon>
    </lineage>
</organism>
<keyword evidence="2" id="KW-1185">Reference proteome</keyword>
<proteinExistence type="predicted"/>
<accession>A0ACB9M8Q4</accession>
<name>A0ACB9M8Q4_9MYRT</name>
<dbReference type="EMBL" id="CM042889">
    <property type="protein sequence ID" value="KAI4320602.1"/>
    <property type="molecule type" value="Genomic_DNA"/>
</dbReference>
<evidence type="ECO:0000313" key="1">
    <source>
        <dbReference type="EMBL" id="KAI4320602.1"/>
    </source>
</evidence>
<gene>
    <name evidence="1" type="ORF">MLD38_034063</name>
</gene>
<sequence>MSFGFVFSVMGLRACKAIIIREIQLRDKRTRQNLTSQMANPCGPYFDPEYENLSTRINPPRVSVDNTSCRDCTLIKVDSMNKQGILLEVVQILMDLDLIITKAYISSDGGWFMDVFYVTDYQGNKITDHKTIECIEKALGPNGQHVAWSKAWKGKQVGVHSIGNHTAIELIGKDRPGLLSEISAILANMQINVVAAEVWTHNSRIACVLYVNDETTGRPVDDPSRLESMEEQLKNVLCGYGDDEKAVGRTSFSMGLTHVDRRLHQMFFADKDYESCGTPDGAKSGDDCPLSFRPKIMVERWEEREYSVVSVRCKDRAKLMFDIVCTLTDMQYLVFHASISSDGSDAIQEYYIRHMDGCTLDNEAEKERVVKCLEAAIRRRVSEGLSLELCAKDRVGLLSQVTRIFRENGLTVTRAGVTTVGEQAVNVFYVRDASGNPVDMKTIEALRKEIGQTMMLDVKKAPSSSSSEGAKEASEADGLAKTRFFFGNLLERFLP</sequence>
<evidence type="ECO:0000313" key="2">
    <source>
        <dbReference type="Proteomes" id="UP001057402"/>
    </source>
</evidence>
<comment type="caution">
    <text evidence="1">The sequence shown here is derived from an EMBL/GenBank/DDBJ whole genome shotgun (WGS) entry which is preliminary data.</text>
</comment>
<dbReference type="Proteomes" id="UP001057402">
    <property type="component" value="Chromosome 10"/>
</dbReference>
<protein>
    <submittedName>
        <fullName evidence="1">Uncharacterized protein</fullName>
    </submittedName>
</protein>
<reference evidence="2" key="1">
    <citation type="journal article" date="2023" name="Front. Plant Sci.">
        <title>Chromosomal-level genome assembly of Melastoma candidum provides insights into trichome evolution.</title>
        <authorList>
            <person name="Zhong Y."/>
            <person name="Wu W."/>
            <person name="Sun C."/>
            <person name="Zou P."/>
            <person name="Liu Y."/>
            <person name="Dai S."/>
            <person name="Zhou R."/>
        </authorList>
    </citation>
    <scope>NUCLEOTIDE SEQUENCE [LARGE SCALE GENOMIC DNA]</scope>
</reference>